<dbReference type="Gene3D" id="2.120.10.80">
    <property type="entry name" value="Kelch-type beta propeller"/>
    <property type="match status" value="1"/>
</dbReference>
<dbReference type="AlphaFoldDB" id="A0A1X7VB85"/>
<dbReference type="InterPro" id="IPR011043">
    <property type="entry name" value="Gal_Oxase/kelch_b-propeller"/>
</dbReference>
<evidence type="ECO:0000256" key="2">
    <source>
        <dbReference type="SAM" id="MobiDB-lite"/>
    </source>
</evidence>
<accession>A0A1X7VB85</accession>
<evidence type="ECO:0000256" key="1">
    <source>
        <dbReference type="SAM" id="Coils"/>
    </source>
</evidence>
<feature type="region of interest" description="Disordered" evidence="2">
    <location>
        <begin position="395"/>
        <end position="431"/>
    </location>
</feature>
<feature type="compositionally biased region" description="Low complexity" evidence="2">
    <location>
        <begin position="404"/>
        <end position="424"/>
    </location>
</feature>
<name>A0A1X7VB85_AMPQE</name>
<proteinExistence type="predicted"/>
<dbReference type="InParanoid" id="A0A1X7VB85"/>
<keyword evidence="1" id="KW-0175">Coiled coil</keyword>
<reference evidence="3" key="1">
    <citation type="submission" date="2017-05" db="UniProtKB">
        <authorList>
            <consortium name="EnsemblMetazoa"/>
        </authorList>
    </citation>
    <scope>IDENTIFICATION</scope>
</reference>
<evidence type="ECO:0000313" key="3">
    <source>
        <dbReference type="EnsemblMetazoa" id="Aqu2.1.37286_001"/>
    </source>
</evidence>
<organism evidence="3">
    <name type="scientific">Amphimedon queenslandica</name>
    <name type="common">Sponge</name>
    <dbReference type="NCBI Taxonomy" id="400682"/>
    <lineage>
        <taxon>Eukaryota</taxon>
        <taxon>Metazoa</taxon>
        <taxon>Porifera</taxon>
        <taxon>Demospongiae</taxon>
        <taxon>Heteroscleromorpha</taxon>
        <taxon>Haplosclerida</taxon>
        <taxon>Niphatidae</taxon>
        <taxon>Amphimedon</taxon>
    </lineage>
</organism>
<dbReference type="SUPFAM" id="SSF50965">
    <property type="entry name" value="Galactose oxidase, central domain"/>
    <property type="match status" value="1"/>
</dbReference>
<protein>
    <submittedName>
        <fullName evidence="3">Uncharacterized protein</fullName>
    </submittedName>
</protein>
<feature type="coiled-coil region" evidence="1">
    <location>
        <begin position="208"/>
        <end position="321"/>
    </location>
</feature>
<dbReference type="InterPro" id="IPR015915">
    <property type="entry name" value="Kelch-typ_b-propeller"/>
</dbReference>
<sequence>MDTLSSQILEQGLVSRLHWESIKKGSIFSEGLWTKERYNHASAIINGDSTSPALVVIGGRDYNNQLVTECLLLFDNITTGQFSCKKIPLPESVTGRYFHSLTAVTMSPHCVWIVIVGGYEEFEWKDVGGGVKEPMYTLITDTDRLTMIVELVYIEAGEWIVQSVLDGNDLTSKKYQEKYSSYSKTRTWWMDQLIENPTEKEMKLQRYIQSLHEELQVAHQNKVSLQEALTEANKQAKVDDSKTVKSEKLEEVLKAQAQLQEEKQIITEDNEKLKAKVDDYEVYITEIEQEKRKAEEEKKLIEEEKEKVEEQYLKEKQITKELKTKVADNELYTARLMKEREQWSQIKETSTIGLQFNYLIPSMVYGSPDAVPTLHYSIPLEGVADPVSLFIRRSLQRNPPPSTDPTTSSSSSNVVHESTSVSSTGGASPSATVDVNKVKKVIYDVLVSHYDGLTSLPMEAVPDLANKLFTLRLVNNAVRGNPSIEKFIDEFKAGLSFKRKLPKVEEHCQKFLSSFIAVSGSYANAAEALGEDWMEAIKNELGIDFNIDIDA</sequence>
<dbReference type="EnsemblMetazoa" id="Aqu2.1.37286_001">
    <property type="protein sequence ID" value="Aqu2.1.37286_001"/>
    <property type="gene ID" value="Aqu2.1.37286"/>
</dbReference>